<dbReference type="InterPro" id="IPR004358">
    <property type="entry name" value="Sig_transdc_His_kin-like_C"/>
</dbReference>
<evidence type="ECO:0000256" key="9">
    <source>
        <dbReference type="ARBA" id="ARBA00022777"/>
    </source>
</evidence>
<evidence type="ECO:0000259" key="17">
    <source>
        <dbReference type="PROSITE" id="PS50885"/>
    </source>
</evidence>
<dbReference type="Pfam" id="PF00672">
    <property type="entry name" value="HAMP"/>
    <property type="match status" value="1"/>
</dbReference>
<gene>
    <name evidence="18" type="ORF">GEV47_06850</name>
</gene>
<keyword evidence="5" id="KW-0597">Phosphoprotein</keyword>
<evidence type="ECO:0000256" key="3">
    <source>
        <dbReference type="ARBA" id="ARBA00012438"/>
    </source>
</evidence>
<comment type="caution">
    <text evidence="18">The sequence shown here is derived from an EMBL/GenBank/DDBJ whole genome shotgun (WGS) entry which is preliminary data.</text>
</comment>
<dbReference type="SUPFAM" id="SSF55874">
    <property type="entry name" value="ATPase domain of HSP90 chaperone/DNA topoisomerase II/histidine kinase"/>
    <property type="match status" value="1"/>
</dbReference>
<organism evidence="18 19">
    <name type="scientific">Glaciimonas soli</name>
    <dbReference type="NCBI Taxonomy" id="2590999"/>
    <lineage>
        <taxon>Bacteria</taxon>
        <taxon>Pseudomonadati</taxon>
        <taxon>Pseudomonadota</taxon>
        <taxon>Betaproteobacteria</taxon>
        <taxon>Burkholderiales</taxon>
        <taxon>Oxalobacteraceae</taxon>
        <taxon>Glaciimonas</taxon>
    </lineage>
</organism>
<dbReference type="CDD" id="cd00082">
    <property type="entry name" value="HisKA"/>
    <property type="match status" value="1"/>
</dbReference>
<dbReference type="Gene3D" id="3.30.565.10">
    <property type="entry name" value="Histidine kinase-like ATPase, C-terminal domain"/>
    <property type="match status" value="1"/>
</dbReference>
<evidence type="ECO:0000256" key="10">
    <source>
        <dbReference type="ARBA" id="ARBA00022840"/>
    </source>
</evidence>
<proteinExistence type="predicted"/>
<dbReference type="EMBL" id="WINI01000003">
    <property type="protein sequence ID" value="MQR00396.1"/>
    <property type="molecule type" value="Genomic_DNA"/>
</dbReference>
<evidence type="ECO:0000256" key="8">
    <source>
        <dbReference type="ARBA" id="ARBA00022741"/>
    </source>
</evidence>
<dbReference type="PROSITE" id="PS50885">
    <property type="entry name" value="HAMP"/>
    <property type="match status" value="1"/>
</dbReference>
<evidence type="ECO:0000313" key="18">
    <source>
        <dbReference type="EMBL" id="MQR00396.1"/>
    </source>
</evidence>
<evidence type="ECO:0000256" key="11">
    <source>
        <dbReference type="ARBA" id="ARBA00022989"/>
    </source>
</evidence>
<protein>
    <recommendedName>
        <fullName evidence="3">histidine kinase</fullName>
        <ecNumber evidence="3">2.7.13.3</ecNumber>
    </recommendedName>
</protein>
<keyword evidence="12" id="KW-0902">Two-component regulatory system</keyword>
<dbReference type="SUPFAM" id="SSF47384">
    <property type="entry name" value="Homodimeric domain of signal transducing histidine kinase"/>
    <property type="match status" value="1"/>
</dbReference>
<evidence type="ECO:0000256" key="6">
    <source>
        <dbReference type="ARBA" id="ARBA00022679"/>
    </source>
</evidence>
<dbReference type="Gene3D" id="1.10.287.130">
    <property type="match status" value="1"/>
</dbReference>
<feature type="transmembrane region" description="Helical" evidence="15">
    <location>
        <begin position="7"/>
        <end position="27"/>
    </location>
</feature>
<keyword evidence="11 15" id="KW-1133">Transmembrane helix</keyword>
<dbReference type="Pfam" id="PF00512">
    <property type="entry name" value="HisKA"/>
    <property type="match status" value="1"/>
</dbReference>
<name>A0A843YUU5_9BURK</name>
<evidence type="ECO:0000256" key="14">
    <source>
        <dbReference type="SAM" id="MobiDB-lite"/>
    </source>
</evidence>
<dbReference type="InterPro" id="IPR003661">
    <property type="entry name" value="HisK_dim/P_dom"/>
</dbReference>
<dbReference type="InterPro" id="IPR017232">
    <property type="entry name" value="NtrY"/>
</dbReference>
<keyword evidence="6" id="KW-0808">Transferase</keyword>
<dbReference type="GO" id="GO:0000155">
    <property type="term" value="F:phosphorelay sensor kinase activity"/>
    <property type="evidence" value="ECO:0007669"/>
    <property type="project" value="InterPro"/>
</dbReference>
<evidence type="ECO:0000256" key="12">
    <source>
        <dbReference type="ARBA" id="ARBA00023012"/>
    </source>
</evidence>
<dbReference type="SUPFAM" id="SSF158472">
    <property type="entry name" value="HAMP domain-like"/>
    <property type="match status" value="1"/>
</dbReference>
<evidence type="ECO:0000313" key="19">
    <source>
        <dbReference type="Proteomes" id="UP000451565"/>
    </source>
</evidence>
<dbReference type="RefSeq" id="WP_322741577.1">
    <property type="nucleotide sequence ID" value="NZ_WINI01000003.1"/>
</dbReference>
<evidence type="ECO:0000256" key="7">
    <source>
        <dbReference type="ARBA" id="ARBA00022692"/>
    </source>
</evidence>
<feature type="transmembrane region" description="Helical" evidence="15">
    <location>
        <begin position="75"/>
        <end position="97"/>
    </location>
</feature>
<accession>A0A843YUU5</accession>
<reference evidence="18 19" key="1">
    <citation type="submission" date="2019-10" db="EMBL/GenBank/DDBJ databases">
        <title>Glaciimonas soli sp. nov., a psychrophilic bacterium isolated from the forest soil of a high elevation mountain in Taiwan.</title>
        <authorList>
            <person name="Wang L.-T."/>
            <person name="Shieh W.Y."/>
        </authorList>
    </citation>
    <scope>NUCLEOTIDE SEQUENCE [LARGE SCALE GENOMIC DNA]</scope>
    <source>
        <strain evidence="18 19">GS1</strain>
    </source>
</reference>
<dbReference type="Gene3D" id="6.10.340.10">
    <property type="match status" value="1"/>
</dbReference>
<dbReference type="EC" id="2.7.13.3" evidence="3"/>
<feature type="transmembrane region" description="Helical" evidence="15">
    <location>
        <begin position="39"/>
        <end position="63"/>
    </location>
</feature>
<evidence type="ECO:0000256" key="15">
    <source>
        <dbReference type="SAM" id="Phobius"/>
    </source>
</evidence>
<dbReference type="Proteomes" id="UP000451565">
    <property type="component" value="Unassembled WGS sequence"/>
</dbReference>
<feature type="domain" description="Histidine kinase" evidence="16">
    <location>
        <begin position="557"/>
        <end position="784"/>
    </location>
</feature>
<evidence type="ECO:0000256" key="5">
    <source>
        <dbReference type="ARBA" id="ARBA00022553"/>
    </source>
</evidence>
<dbReference type="InterPro" id="IPR036890">
    <property type="entry name" value="HATPase_C_sf"/>
</dbReference>
<keyword evidence="8" id="KW-0547">Nucleotide-binding</keyword>
<dbReference type="InterPro" id="IPR035965">
    <property type="entry name" value="PAS-like_dom_sf"/>
</dbReference>
<dbReference type="InterPro" id="IPR005467">
    <property type="entry name" value="His_kinase_dom"/>
</dbReference>
<keyword evidence="4" id="KW-1003">Cell membrane</keyword>
<dbReference type="SMART" id="SM00387">
    <property type="entry name" value="HATPase_c"/>
    <property type="match status" value="1"/>
</dbReference>
<dbReference type="SMART" id="SM00304">
    <property type="entry name" value="HAMP"/>
    <property type="match status" value="1"/>
</dbReference>
<dbReference type="PANTHER" id="PTHR43065:SF10">
    <property type="entry name" value="PEROXIDE STRESS-ACTIVATED HISTIDINE KINASE MAK3"/>
    <property type="match status" value="1"/>
</dbReference>
<keyword evidence="13 15" id="KW-0472">Membrane</keyword>
<dbReference type="CDD" id="cd06225">
    <property type="entry name" value="HAMP"/>
    <property type="match status" value="1"/>
</dbReference>
<dbReference type="PIRSF" id="PIRSF037532">
    <property type="entry name" value="STHK_NtrY"/>
    <property type="match status" value="1"/>
</dbReference>
<keyword evidence="7 15" id="KW-0812">Transmembrane</keyword>
<evidence type="ECO:0000256" key="1">
    <source>
        <dbReference type="ARBA" id="ARBA00000085"/>
    </source>
</evidence>
<dbReference type="InterPro" id="IPR036097">
    <property type="entry name" value="HisK_dim/P_sf"/>
</dbReference>
<dbReference type="Gene3D" id="3.30.450.20">
    <property type="entry name" value="PAS domain"/>
    <property type="match status" value="1"/>
</dbReference>
<dbReference type="SMART" id="SM00388">
    <property type="entry name" value="HisKA"/>
    <property type="match status" value="1"/>
</dbReference>
<dbReference type="PANTHER" id="PTHR43065">
    <property type="entry name" value="SENSOR HISTIDINE KINASE"/>
    <property type="match status" value="1"/>
</dbReference>
<keyword evidence="10" id="KW-0067">ATP-binding</keyword>
<dbReference type="SUPFAM" id="SSF55785">
    <property type="entry name" value="PYP-like sensor domain (PAS domain)"/>
    <property type="match status" value="1"/>
</dbReference>
<dbReference type="Pfam" id="PF02518">
    <property type="entry name" value="HATPase_c"/>
    <property type="match status" value="1"/>
</dbReference>
<dbReference type="GO" id="GO:0005524">
    <property type="term" value="F:ATP binding"/>
    <property type="evidence" value="ECO:0007669"/>
    <property type="project" value="UniProtKB-KW"/>
</dbReference>
<dbReference type="InterPro" id="IPR003660">
    <property type="entry name" value="HAMP_dom"/>
</dbReference>
<sequence length="801" mass="87070">MSRVLRYLLIVGGAVISILLFLLASASENSAVFDQHYSLLLGVNAFVAFALLGLVCLLLGRLYSRYKRGKFGSRLMAKLVLLFTLIGILPGIVIYLVSVQFVSRSIESWFDVRVESALESGLNLSRAALDSSLNDLSGRAKTLALELSEQSSSGQITMLSRLSDQNIEASIISGSGQVVASVGGRLATLSPNLPTPAILRQARSPRGFSIIEGDTENRDESVSDLASASGASTAPGYPSLPIEEEANNDLRLHVVVEIPTQSKTLSLQNEPLFLQLLQPVPSYLGTNAETLRAAYSEYQERSLSRSGLRKIYIVTLTLTLLLAIFGAIVSAFLIATDLAKPLLLLAEGTKAVAEGNLSPRPIVATSDELGTLTQSFNMMTRQLSDARASVERNRSELENAKAYLESVLANMSAGVMVLDDNFRLVTSNQSVQRILQYDLTPHIGQPLNIIDGLSHFAEVVSHAFSEQNAQFSAGKIDEDVQHWQQQIEIPRRINANNLSNSLDSNADGGGDSDEIALLARGSRLPVENRTGYVIVFDDISNVISAQRSIAWGEVARRLAHEIKNPLTPIQLSAERLQMKLEDKLMTQDAAILKKSTTTIVNQVAAMKRMVDDFRDYAKTPPAVLTPLNINTLISEILHLYVAGDGRDVIHASLAPDLPKIMGDATQLRQVIHNLLQNAQDAVLDPGAEVANPRIDLITERISYQGADGQPRAAVRLSITDNGPGFSAKILSRAFEPYVTSKPRGTGLGLPMVKKIIDEHDGRIDLQNRTDIKGAKILILLLKLAPRDGAVNSLNNDVHLFE</sequence>
<dbReference type="InterPro" id="IPR003594">
    <property type="entry name" value="HATPase_dom"/>
</dbReference>
<evidence type="ECO:0000259" key="16">
    <source>
        <dbReference type="PROSITE" id="PS50109"/>
    </source>
</evidence>
<dbReference type="AlphaFoldDB" id="A0A843YUU5"/>
<comment type="catalytic activity">
    <reaction evidence="1">
        <text>ATP + protein L-histidine = ADP + protein N-phospho-L-histidine.</text>
        <dbReference type="EC" id="2.7.13.3"/>
    </reaction>
</comment>
<comment type="subcellular location">
    <subcellularLocation>
        <location evidence="2">Cell membrane</location>
        <topology evidence="2">Multi-pass membrane protein</topology>
    </subcellularLocation>
</comment>
<keyword evidence="19" id="KW-1185">Reference proteome</keyword>
<feature type="transmembrane region" description="Helical" evidence="15">
    <location>
        <begin position="311"/>
        <end position="335"/>
    </location>
</feature>
<evidence type="ECO:0000256" key="4">
    <source>
        <dbReference type="ARBA" id="ARBA00022475"/>
    </source>
</evidence>
<dbReference type="GO" id="GO:0005886">
    <property type="term" value="C:plasma membrane"/>
    <property type="evidence" value="ECO:0007669"/>
    <property type="project" value="UniProtKB-SubCell"/>
</dbReference>
<evidence type="ECO:0000256" key="13">
    <source>
        <dbReference type="ARBA" id="ARBA00023136"/>
    </source>
</evidence>
<feature type="domain" description="HAMP" evidence="17">
    <location>
        <begin position="336"/>
        <end position="388"/>
    </location>
</feature>
<dbReference type="Pfam" id="PF19312">
    <property type="entry name" value="NtrY_N"/>
    <property type="match status" value="1"/>
</dbReference>
<evidence type="ECO:0000256" key="2">
    <source>
        <dbReference type="ARBA" id="ARBA00004651"/>
    </source>
</evidence>
<feature type="region of interest" description="Disordered" evidence="14">
    <location>
        <begin position="211"/>
        <end position="239"/>
    </location>
</feature>
<dbReference type="PROSITE" id="PS50109">
    <property type="entry name" value="HIS_KIN"/>
    <property type="match status" value="1"/>
</dbReference>
<dbReference type="PRINTS" id="PR00344">
    <property type="entry name" value="BCTRLSENSOR"/>
</dbReference>
<keyword evidence="9" id="KW-0418">Kinase</keyword>
<dbReference type="InterPro" id="IPR045671">
    <property type="entry name" value="NtrY-like_N"/>
</dbReference>